<keyword evidence="3 8" id="KW-0479">Metal-binding</keyword>
<feature type="binding site" evidence="8">
    <location>
        <position position="363"/>
    </location>
    <ligand>
        <name>[4Fe-4S] cluster</name>
        <dbReference type="ChEBI" id="CHEBI:49883"/>
    </ligand>
</feature>
<accession>F2LU23</accession>
<evidence type="ECO:0000256" key="3">
    <source>
        <dbReference type="ARBA" id="ARBA00022723"/>
    </source>
</evidence>
<keyword evidence="11" id="KW-1185">Reference proteome</keyword>
<dbReference type="InterPro" id="IPR018136">
    <property type="entry name" value="Aconitase_4Fe-4S_BS"/>
</dbReference>
<dbReference type="AlphaFoldDB" id="F2LU23"/>
<comment type="function">
    <text evidence="8">Catalyzes the isomerization between 2-isopropylmalate and 3-isopropylmalate, via the formation of 2-isopropylmaleate.</text>
</comment>
<evidence type="ECO:0000256" key="4">
    <source>
        <dbReference type="ARBA" id="ARBA00023004"/>
    </source>
</evidence>
<dbReference type="HOGENOM" id="CLU_006714_3_4_7"/>
<dbReference type="PROSITE" id="PS00450">
    <property type="entry name" value="ACONITASE_1"/>
    <property type="match status" value="1"/>
</dbReference>
<dbReference type="CDD" id="cd01583">
    <property type="entry name" value="IPMI"/>
    <property type="match status" value="1"/>
</dbReference>
<dbReference type="PROSITE" id="PS01244">
    <property type="entry name" value="ACONITASE_2"/>
    <property type="match status" value="1"/>
</dbReference>
<dbReference type="HAMAP" id="MF_01027">
    <property type="entry name" value="LeuC_type2"/>
    <property type="match status" value="1"/>
</dbReference>
<dbReference type="InterPro" id="IPR050067">
    <property type="entry name" value="IPM_dehydratase_rel_enz"/>
</dbReference>
<dbReference type="Gene3D" id="3.30.499.10">
    <property type="entry name" value="Aconitase, domain 3"/>
    <property type="match status" value="2"/>
</dbReference>
<dbReference type="STRING" id="760142.Hipma_0450"/>
<evidence type="ECO:0000256" key="5">
    <source>
        <dbReference type="ARBA" id="ARBA00023014"/>
    </source>
</evidence>
<keyword evidence="8" id="KW-0028">Amino-acid biosynthesis</keyword>
<dbReference type="RefSeq" id="WP_013681463.1">
    <property type="nucleotide sequence ID" value="NC_015318.1"/>
</dbReference>
<reference evidence="11" key="2">
    <citation type="submission" date="2011-03" db="EMBL/GenBank/DDBJ databases">
        <title>The complete genome of Hippea maritima DSM 10411.</title>
        <authorList>
            <consortium name="US DOE Joint Genome Institute (JGI-PGF)"/>
            <person name="Lucas S."/>
            <person name="Copeland A."/>
            <person name="Lapidus A."/>
            <person name="Bruce D."/>
            <person name="Goodwin L."/>
            <person name="Pitluck S."/>
            <person name="Peters L."/>
            <person name="Kyrpides N."/>
            <person name="Mavromatis K."/>
            <person name="Pagani I."/>
            <person name="Ivanova N."/>
            <person name="Mikhailova N."/>
            <person name="Lu M."/>
            <person name="Detter J.C."/>
            <person name="Tapia R."/>
            <person name="Han C."/>
            <person name="Land M."/>
            <person name="Hauser L."/>
            <person name="Markowitz V."/>
            <person name="Cheng J.-F."/>
            <person name="Hugenholtz P."/>
            <person name="Woyke T."/>
            <person name="Wu D."/>
            <person name="Spring S."/>
            <person name="Schroeder M."/>
            <person name="Brambilla E."/>
            <person name="Klenk H.-P."/>
            <person name="Eisen J.A."/>
        </authorList>
    </citation>
    <scope>NUCLEOTIDE SEQUENCE [LARGE SCALE GENOMIC DNA]</scope>
    <source>
        <strain evidence="11">ATCC 700847 / DSM 10411 / MH2</strain>
    </source>
</reference>
<dbReference type="KEGG" id="hmr:Hipma_0450"/>
<keyword evidence="1 8" id="KW-0432">Leucine biosynthesis</keyword>
<dbReference type="EC" id="4.2.1.33" evidence="8"/>
<dbReference type="InterPro" id="IPR006251">
    <property type="entry name" value="Homoacnase/IPMdehydase_lsu"/>
</dbReference>
<evidence type="ECO:0000256" key="7">
    <source>
        <dbReference type="ARBA" id="ARBA00023304"/>
    </source>
</evidence>
<dbReference type="InterPro" id="IPR015931">
    <property type="entry name" value="Acnase/IPM_dHydase_lsu_aba_1/3"/>
</dbReference>
<gene>
    <name evidence="8" type="primary">leuC</name>
    <name evidence="10" type="ordered locus">Hipma_0450</name>
</gene>
<evidence type="ECO:0000256" key="6">
    <source>
        <dbReference type="ARBA" id="ARBA00023239"/>
    </source>
</evidence>
<dbReference type="InterPro" id="IPR011826">
    <property type="entry name" value="HAcnase/IPMdehydase_lsu_prok"/>
</dbReference>
<evidence type="ECO:0000313" key="10">
    <source>
        <dbReference type="EMBL" id="AEA33422.1"/>
    </source>
</evidence>
<keyword evidence="5 8" id="KW-0411">Iron-sulfur</keyword>
<evidence type="ECO:0000256" key="8">
    <source>
        <dbReference type="HAMAP-Rule" id="MF_01027"/>
    </source>
</evidence>
<dbReference type="eggNOG" id="COG0065">
    <property type="taxonomic scope" value="Bacteria"/>
</dbReference>
<dbReference type="FunCoup" id="F2LU23">
    <property type="interactions" value="412"/>
</dbReference>
<dbReference type="SUPFAM" id="SSF53732">
    <property type="entry name" value="Aconitase iron-sulfur domain"/>
    <property type="match status" value="1"/>
</dbReference>
<dbReference type="GO" id="GO:0003861">
    <property type="term" value="F:3-isopropylmalate dehydratase activity"/>
    <property type="evidence" value="ECO:0007669"/>
    <property type="project" value="UniProtKB-UniRule"/>
</dbReference>
<feature type="binding site" evidence="8">
    <location>
        <position position="303"/>
    </location>
    <ligand>
        <name>[4Fe-4S] cluster</name>
        <dbReference type="ChEBI" id="CHEBI:49883"/>
    </ligand>
</feature>
<dbReference type="GO" id="GO:0051539">
    <property type="term" value="F:4 iron, 4 sulfur cluster binding"/>
    <property type="evidence" value="ECO:0007669"/>
    <property type="project" value="UniProtKB-KW"/>
</dbReference>
<evidence type="ECO:0000313" key="11">
    <source>
        <dbReference type="Proteomes" id="UP000008139"/>
    </source>
</evidence>
<dbReference type="InterPro" id="IPR036008">
    <property type="entry name" value="Aconitase_4Fe-4S_dom"/>
</dbReference>
<keyword evidence="6 8" id="KW-0456">Lyase</keyword>
<dbReference type="InParanoid" id="F2LU23"/>
<name>F2LU23_HIPMA</name>
<evidence type="ECO:0000256" key="1">
    <source>
        <dbReference type="ARBA" id="ARBA00022430"/>
    </source>
</evidence>
<dbReference type="NCBIfam" id="TIGR01343">
    <property type="entry name" value="hacA_fam"/>
    <property type="match status" value="1"/>
</dbReference>
<comment type="pathway">
    <text evidence="8">Amino-acid biosynthesis; L-leucine biosynthesis; L-leucine from 3-methyl-2-oxobutanoate: step 2/4.</text>
</comment>
<keyword evidence="2 8" id="KW-0004">4Fe-4S</keyword>
<comment type="catalytic activity">
    <reaction evidence="8">
        <text>(2R,3S)-3-isopropylmalate = (2S)-2-isopropylmalate</text>
        <dbReference type="Rhea" id="RHEA:32287"/>
        <dbReference type="ChEBI" id="CHEBI:1178"/>
        <dbReference type="ChEBI" id="CHEBI:35121"/>
        <dbReference type="EC" id="4.2.1.33"/>
    </reaction>
</comment>
<dbReference type="GO" id="GO:0009098">
    <property type="term" value="P:L-leucine biosynthetic process"/>
    <property type="evidence" value="ECO:0007669"/>
    <property type="project" value="UniProtKB-UniRule"/>
</dbReference>
<protein>
    <recommendedName>
        <fullName evidence="8">3-isopropylmalate dehydratase large subunit</fullName>
        <ecNumber evidence="8">4.2.1.33</ecNumber>
    </recommendedName>
    <alternativeName>
        <fullName evidence="8">Alpha-IPM isomerase</fullName>
        <shortName evidence="8">IPMI</shortName>
    </alternativeName>
    <alternativeName>
        <fullName evidence="8">Isopropylmalate isomerase</fullName>
    </alternativeName>
</protein>
<dbReference type="EMBL" id="CP002606">
    <property type="protein sequence ID" value="AEA33422.1"/>
    <property type="molecule type" value="Genomic_DNA"/>
</dbReference>
<comment type="cofactor">
    <cofactor evidence="8">
        <name>[4Fe-4S] cluster</name>
        <dbReference type="ChEBI" id="CHEBI:49883"/>
    </cofactor>
    <text evidence="8">Binds 1 [4Fe-4S] cluster per subunit.</text>
</comment>
<proteinExistence type="inferred from homology"/>
<sequence>MGGMTISQKILAAKSGNSSLRAGDIVLADVDLAFANDITAPISIDFVKRLGVDVFDRGKIALIPDHFTPNKDINSANQCKIMRDFVKERDLPLYWESGEVGIEHALLPEQGYIKPGMLIVGADSHTCTHGALGSFATGMGSTDVGFAFATGKSWFRVPESIKFVYKGKRNRWVVGKDLILYTIGKISVAGALYKSMEFSGEAIRELSMEDRLTMCNMAVEAGAKNGIVEPDEITIKYLEERGIKEGDYTIFRSDDDAEYSDIIDIDVSQIEPQIAFPHLPSNTKGISQIERDIKIDQAFIGSCTNGRISDLREAARVLKGNKVAKYVRLIIIPATVEVYKQALKEGLFDIFLEAGAVISTPTCGPCLGGYMGILADGEVCISTSNRNFVGRMGSKKAYVYLSSPAVAAASAVAGKIVHPDEVVK</sequence>
<dbReference type="Proteomes" id="UP000008139">
    <property type="component" value="Chromosome"/>
</dbReference>
<feature type="binding site" evidence="8">
    <location>
        <position position="366"/>
    </location>
    <ligand>
        <name>[4Fe-4S] cluster</name>
        <dbReference type="ChEBI" id="CHEBI:49883"/>
    </ligand>
</feature>
<comment type="similarity">
    <text evidence="8">Belongs to the aconitase/IPM isomerase family. LeuC type 2 subfamily.</text>
</comment>
<dbReference type="PRINTS" id="PR00415">
    <property type="entry name" value="ACONITASE"/>
</dbReference>
<comment type="subunit">
    <text evidence="8">Heterodimer of LeuC and LeuD.</text>
</comment>
<dbReference type="NCBIfam" id="NF001614">
    <property type="entry name" value="PRK00402.1"/>
    <property type="match status" value="1"/>
</dbReference>
<dbReference type="InterPro" id="IPR011823">
    <property type="entry name" value="IsopropMal_deHydtase_lsu_bac"/>
</dbReference>
<dbReference type="GO" id="GO:0046872">
    <property type="term" value="F:metal ion binding"/>
    <property type="evidence" value="ECO:0007669"/>
    <property type="project" value="UniProtKB-KW"/>
</dbReference>
<organism evidence="10 11">
    <name type="scientific">Hippea maritima (strain ATCC 700847 / DSM 10411 / MH2)</name>
    <dbReference type="NCBI Taxonomy" id="760142"/>
    <lineage>
        <taxon>Bacteria</taxon>
        <taxon>Pseudomonadati</taxon>
        <taxon>Campylobacterota</taxon>
        <taxon>Desulfurellia</taxon>
        <taxon>Desulfurellales</taxon>
        <taxon>Hippeaceae</taxon>
        <taxon>Hippea</taxon>
    </lineage>
</organism>
<dbReference type="NCBIfam" id="TIGR02086">
    <property type="entry name" value="IPMI_arch"/>
    <property type="match status" value="1"/>
</dbReference>
<dbReference type="UniPathway" id="UPA00048">
    <property type="reaction ID" value="UER00071"/>
</dbReference>
<dbReference type="Pfam" id="PF00330">
    <property type="entry name" value="Aconitase"/>
    <property type="match status" value="1"/>
</dbReference>
<dbReference type="NCBIfam" id="TIGR02083">
    <property type="entry name" value="LEU2"/>
    <property type="match status" value="1"/>
</dbReference>
<feature type="domain" description="Aconitase/3-isopropylmalate dehydratase large subunit alpha/beta/alpha" evidence="9">
    <location>
        <begin position="27"/>
        <end position="414"/>
    </location>
</feature>
<dbReference type="InterPro" id="IPR001030">
    <property type="entry name" value="Acoase/IPM_deHydtase_lsu_aba"/>
</dbReference>
<reference evidence="10 11" key="1">
    <citation type="journal article" date="2011" name="Stand. Genomic Sci.">
        <title>Complete genome sequence of the thermophilic sulfur-reducer Hippea maritima type strain (MH(2)).</title>
        <authorList>
            <person name="Huntemann M."/>
            <person name="Lu M."/>
            <person name="Nolan M."/>
            <person name="Lapidus A."/>
            <person name="Lucas S."/>
            <person name="Hammon N."/>
            <person name="Deshpande S."/>
            <person name="Cheng J.F."/>
            <person name="Tapia R."/>
            <person name="Han C."/>
            <person name="Goodwin L."/>
            <person name="Pitluck S."/>
            <person name="Liolios K."/>
            <person name="Pagani I."/>
            <person name="Ivanova N."/>
            <person name="Ovchinikova G."/>
            <person name="Pati A."/>
            <person name="Chen A."/>
            <person name="Palaniappan K."/>
            <person name="Land M."/>
            <person name="Hauser L."/>
            <person name="Jeffries C.D."/>
            <person name="Detter J.C."/>
            <person name="Brambilla E.M."/>
            <person name="Rohde M."/>
            <person name="Spring S."/>
            <person name="Goker M."/>
            <person name="Woyke T."/>
            <person name="Bristow J."/>
            <person name="Eisen J.A."/>
            <person name="Markowitz V."/>
            <person name="Hugenholtz P."/>
            <person name="Kyrpides N.C."/>
            <person name="Klenk H.P."/>
            <person name="Mavromatis K."/>
        </authorList>
    </citation>
    <scope>NUCLEOTIDE SEQUENCE [LARGE SCALE GENOMIC DNA]</scope>
    <source>
        <strain evidence="11">ATCC 700847 / DSM 10411 / MH2</strain>
    </source>
</reference>
<dbReference type="PANTHER" id="PTHR43822">
    <property type="entry name" value="HOMOACONITASE, MITOCHONDRIAL-RELATED"/>
    <property type="match status" value="1"/>
</dbReference>
<evidence type="ECO:0000256" key="2">
    <source>
        <dbReference type="ARBA" id="ARBA00022485"/>
    </source>
</evidence>
<dbReference type="InterPro" id="IPR033941">
    <property type="entry name" value="IPMI_cat"/>
</dbReference>
<evidence type="ECO:0000259" key="9">
    <source>
        <dbReference type="Pfam" id="PF00330"/>
    </source>
</evidence>
<keyword evidence="7 8" id="KW-0100">Branched-chain amino acid biosynthesis</keyword>
<dbReference type="PANTHER" id="PTHR43822:SF16">
    <property type="entry name" value="3-ISOPROPYLMALATE DEHYDRATASE LARGE SUBUNIT 2"/>
    <property type="match status" value="1"/>
</dbReference>
<keyword evidence="4 8" id="KW-0408">Iron</keyword>